<feature type="region of interest" description="Disordered" evidence="1">
    <location>
        <begin position="302"/>
        <end position="324"/>
    </location>
</feature>
<proteinExistence type="predicted"/>
<feature type="region of interest" description="Disordered" evidence="1">
    <location>
        <begin position="517"/>
        <end position="543"/>
    </location>
</feature>
<evidence type="ECO:0000313" key="2">
    <source>
        <dbReference type="EMBL" id="KAF5832671.1"/>
    </source>
</evidence>
<protein>
    <submittedName>
        <fullName evidence="2">Uncharacterized protein</fullName>
    </submittedName>
</protein>
<feature type="compositionally biased region" description="Polar residues" evidence="1">
    <location>
        <begin position="108"/>
        <end position="120"/>
    </location>
</feature>
<feature type="compositionally biased region" description="Polar residues" evidence="1">
    <location>
        <begin position="576"/>
        <end position="594"/>
    </location>
</feature>
<comment type="caution">
    <text evidence="2">The sequence shown here is derived from an EMBL/GenBank/DDBJ whole genome shotgun (WGS) entry which is preliminary data.</text>
</comment>
<feature type="region of interest" description="Disordered" evidence="1">
    <location>
        <begin position="562"/>
        <end position="594"/>
    </location>
</feature>
<dbReference type="Proteomes" id="UP000815325">
    <property type="component" value="Unassembled WGS sequence"/>
</dbReference>
<accession>A0ABQ7GDI0</accession>
<feature type="compositionally biased region" description="Polar residues" evidence="1">
    <location>
        <begin position="147"/>
        <end position="159"/>
    </location>
</feature>
<feature type="compositionally biased region" description="Pro residues" evidence="1">
    <location>
        <begin position="309"/>
        <end position="324"/>
    </location>
</feature>
<organism evidence="2 3">
    <name type="scientific">Dunaliella salina</name>
    <name type="common">Green alga</name>
    <name type="synonym">Protococcus salinus</name>
    <dbReference type="NCBI Taxonomy" id="3046"/>
    <lineage>
        <taxon>Eukaryota</taxon>
        <taxon>Viridiplantae</taxon>
        <taxon>Chlorophyta</taxon>
        <taxon>core chlorophytes</taxon>
        <taxon>Chlorophyceae</taxon>
        <taxon>CS clade</taxon>
        <taxon>Chlamydomonadales</taxon>
        <taxon>Dunaliellaceae</taxon>
        <taxon>Dunaliella</taxon>
    </lineage>
</organism>
<reference evidence="2" key="1">
    <citation type="submission" date="2017-08" db="EMBL/GenBank/DDBJ databases">
        <authorList>
            <person name="Polle J.E."/>
            <person name="Barry K."/>
            <person name="Cushman J."/>
            <person name="Schmutz J."/>
            <person name="Tran D."/>
            <person name="Hathwaick L.T."/>
            <person name="Yim W.C."/>
            <person name="Jenkins J."/>
            <person name="Mckie-Krisberg Z.M."/>
            <person name="Prochnik S."/>
            <person name="Lindquist E."/>
            <person name="Dockter R.B."/>
            <person name="Adam C."/>
            <person name="Molina H."/>
            <person name="Bunkerborg J."/>
            <person name="Jin E."/>
            <person name="Buchheim M."/>
            <person name="Magnuson J."/>
        </authorList>
    </citation>
    <scope>NUCLEOTIDE SEQUENCE</scope>
    <source>
        <strain evidence="2">CCAP 19/18</strain>
    </source>
</reference>
<evidence type="ECO:0000256" key="1">
    <source>
        <dbReference type="SAM" id="MobiDB-lite"/>
    </source>
</evidence>
<feature type="region of interest" description="Disordered" evidence="1">
    <location>
        <begin position="108"/>
        <end position="166"/>
    </location>
</feature>
<sequence>MTVADRLELEALAYAAWPSSSPEDRCARKMVEILARNKHGPNGSYSMRASTVGIELSKTDPAAFRSVSGLKAVVAHAAPHVCVVDDPTCANPVNAGLRLLHKSLRSQTRPQLHQLASQKSAESRVTNDCDSASSDGKDGALPPSLRTPEQLSPSPTMTRVRSCDEGGSAGNLAPAAPLDMRLLALAAYPPQHRPASSVTFEDNVQHLRCATACFLLSPECAKGVVGPCSATGARVCNVLRASLGVKWGAVAGRGSRLNLIQDKVILLRPYTTQQDAVAVQLDLGKLQERAMRSVAKVLPLAQTDSSTLPPAPPPGASAPQPKPGINPIIQDASSLPLQPEIEGALAPLLEAGFPGSSPLHVLRRKAAVLLLAYSIAVHSTQPDNCQGAGPVPEPDPEGWQLCTKRKPAARPRDVPSIADLATSASGFGAMPCTFLGSALHKMMPQMYVQLPPSNGGKHLKSIYQEVPCFVRYAGPRQSESYLKLDVPSLAAMGGCSADDLQHTCAAIAALGGASHSHLPAGEHSQSLAPHMPPSAAESGLSLPAPDTQQSVVLQVQPVAQQGSNTAALPTARQDAGTLQSTAGQEQQQRPNGNFAATSTALACAWQVDNGAPLPSQPEPPAADPWGTPAVYAGHTSFTTLPPELPVSTASMLPGISSSSASDPLRGFAPQQSQGCVSLPAPAAALPTELGGPNYPPGFGVQGSAFGSTASNSWAEPADGDEAEPDLLSLLLVK</sequence>
<keyword evidence="3" id="KW-1185">Reference proteome</keyword>
<name>A0ABQ7GDI0_DUNSA</name>
<evidence type="ECO:0000313" key="3">
    <source>
        <dbReference type="Proteomes" id="UP000815325"/>
    </source>
</evidence>
<gene>
    <name evidence="2" type="ORF">DUNSADRAFT_11379</name>
</gene>
<dbReference type="EMBL" id="MU069857">
    <property type="protein sequence ID" value="KAF5832671.1"/>
    <property type="molecule type" value="Genomic_DNA"/>
</dbReference>